<evidence type="ECO:0000313" key="2">
    <source>
        <dbReference type="Proteomes" id="UP000789375"/>
    </source>
</evidence>
<comment type="caution">
    <text evidence="1">The sequence shown here is derived from an EMBL/GenBank/DDBJ whole genome shotgun (WGS) entry which is preliminary data.</text>
</comment>
<protein>
    <submittedName>
        <fullName evidence="1">15497_t:CDS:1</fullName>
    </submittedName>
</protein>
<proteinExistence type="predicted"/>
<reference evidence="1" key="1">
    <citation type="submission" date="2021-06" db="EMBL/GenBank/DDBJ databases">
        <authorList>
            <person name="Kallberg Y."/>
            <person name="Tangrot J."/>
            <person name="Rosling A."/>
        </authorList>
    </citation>
    <scope>NUCLEOTIDE SEQUENCE</scope>
    <source>
        <strain evidence="1">87-6 pot B 2015</strain>
    </source>
</reference>
<accession>A0A9N9CWT9</accession>
<dbReference type="AlphaFoldDB" id="A0A9N9CWT9"/>
<dbReference type="Proteomes" id="UP000789375">
    <property type="component" value="Unassembled WGS sequence"/>
</dbReference>
<sequence length="71" mass="8323">SLFTEITTKKREILNSYKIDKGFKKTATEDNRRDVFELIKIEKLLLEIRYLENDGDTTKVSSGRSENTRLI</sequence>
<dbReference type="EMBL" id="CAJVPP010002886">
    <property type="protein sequence ID" value="CAG8614538.1"/>
    <property type="molecule type" value="Genomic_DNA"/>
</dbReference>
<name>A0A9N9CWT9_FUNMO</name>
<evidence type="ECO:0000313" key="1">
    <source>
        <dbReference type="EMBL" id="CAG8614538.1"/>
    </source>
</evidence>
<keyword evidence="2" id="KW-1185">Reference proteome</keyword>
<organism evidence="1 2">
    <name type="scientific">Funneliformis mosseae</name>
    <name type="common">Endomycorrhizal fungus</name>
    <name type="synonym">Glomus mosseae</name>
    <dbReference type="NCBI Taxonomy" id="27381"/>
    <lineage>
        <taxon>Eukaryota</taxon>
        <taxon>Fungi</taxon>
        <taxon>Fungi incertae sedis</taxon>
        <taxon>Mucoromycota</taxon>
        <taxon>Glomeromycotina</taxon>
        <taxon>Glomeromycetes</taxon>
        <taxon>Glomerales</taxon>
        <taxon>Glomeraceae</taxon>
        <taxon>Funneliformis</taxon>
    </lineage>
</organism>
<feature type="non-terminal residue" evidence="1">
    <location>
        <position position="1"/>
    </location>
</feature>
<gene>
    <name evidence="1" type="ORF">FMOSSE_LOCUS9648</name>
</gene>